<protein>
    <recommendedName>
        <fullName evidence="2">Phospholipid/glycerol acyltransferase domain-containing protein</fullName>
    </recommendedName>
</protein>
<reference evidence="1" key="1">
    <citation type="submission" date="2018-05" db="EMBL/GenBank/DDBJ databases">
        <authorList>
            <person name="Lanie J.A."/>
            <person name="Ng W.-L."/>
            <person name="Kazmierczak K.M."/>
            <person name="Andrzejewski T.M."/>
            <person name="Davidsen T.M."/>
            <person name="Wayne K.J."/>
            <person name="Tettelin H."/>
            <person name="Glass J.I."/>
            <person name="Rusch D."/>
            <person name="Podicherti R."/>
            <person name="Tsui H.-C.T."/>
            <person name="Winkler M.E."/>
        </authorList>
    </citation>
    <scope>NUCLEOTIDE SEQUENCE</scope>
</reference>
<dbReference type="GO" id="GO:0003841">
    <property type="term" value="F:1-acylglycerol-3-phosphate O-acyltransferase activity"/>
    <property type="evidence" value="ECO:0007669"/>
    <property type="project" value="TreeGrafter"/>
</dbReference>
<dbReference type="PANTHER" id="PTHR10983">
    <property type="entry name" value="1-ACYLGLYCEROL-3-PHOSPHATE ACYLTRANSFERASE-RELATED"/>
    <property type="match status" value="1"/>
</dbReference>
<dbReference type="EMBL" id="UINC01219211">
    <property type="protein sequence ID" value="SVE46581.1"/>
    <property type="molecule type" value="Genomic_DNA"/>
</dbReference>
<gene>
    <name evidence="1" type="ORF">METZ01_LOCUS499435</name>
</gene>
<name>A0A383DQ01_9ZZZZ</name>
<feature type="non-terminal residue" evidence="1">
    <location>
        <position position="1"/>
    </location>
</feature>
<accession>A0A383DQ01</accession>
<proteinExistence type="predicted"/>
<sequence>LWDPCLDIACNRLPNLFIKRTSEKRDENLEGIRSIARDLSEKEGVLFYPEGTRFTPSKLNQVREKLSSGSPDHLVESMNRLEHVLPPKLGGTLTLVRAAPEVDVVFMATYGLDAVTTFANLINGGLVGHPLRIRCWRVPHSEIPKEQEAQEKWLLGEWEKMDRIVGELKAKTS</sequence>
<evidence type="ECO:0008006" key="2">
    <source>
        <dbReference type="Google" id="ProtNLM"/>
    </source>
</evidence>
<dbReference type="PANTHER" id="PTHR10983:SF24">
    <property type="entry name" value="1-ACYLGLYCEROL-3-PHOSPHATE O-ACYLTRANSFERASE 3, ISOFORM E-RELATED"/>
    <property type="match status" value="1"/>
</dbReference>
<dbReference type="AlphaFoldDB" id="A0A383DQ01"/>
<organism evidence="1">
    <name type="scientific">marine metagenome</name>
    <dbReference type="NCBI Taxonomy" id="408172"/>
    <lineage>
        <taxon>unclassified sequences</taxon>
        <taxon>metagenomes</taxon>
        <taxon>ecological metagenomes</taxon>
    </lineage>
</organism>
<dbReference type="SUPFAM" id="SSF69593">
    <property type="entry name" value="Glycerol-3-phosphate (1)-acyltransferase"/>
    <property type="match status" value="1"/>
</dbReference>
<evidence type="ECO:0000313" key="1">
    <source>
        <dbReference type="EMBL" id="SVE46581.1"/>
    </source>
</evidence>
<dbReference type="GO" id="GO:0012505">
    <property type="term" value="C:endomembrane system"/>
    <property type="evidence" value="ECO:0007669"/>
    <property type="project" value="TreeGrafter"/>
</dbReference>